<evidence type="ECO:0000259" key="1">
    <source>
        <dbReference type="Pfam" id="PF00501"/>
    </source>
</evidence>
<dbReference type="Pfam" id="PF00668">
    <property type="entry name" value="Condensation"/>
    <property type="match status" value="1"/>
</dbReference>
<dbReference type="InterPro" id="IPR001242">
    <property type="entry name" value="Condensation_dom"/>
</dbReference>
<sequence>MELTLSQKDIYNEQFLFPDLPIYNIGGKIEIKGFICIDSLYKACNQFIEDHDSYRMIIKEGSEEPQIEFLKHYDFQVYYKDFSGLDDAKMEKDEFLKKEFLIPFTFKDEKPLNRFILIKTSEDFHCLFIYYHHIITDGWGSSLMFQRIVQNYNEIVTYGKTITSYNYKYEDYVVEDNEYQKSDTFENDKNYWKNKFINNRSDQIFVKKSNNANLFKSEREELIINRTFYDELIKFSADRNTTFFHFILASLFSYIGISRSLDTMTIGIPTLNRSSRRYKNTAGLFAGVSPFKISLNTDETFTDLLKKISKELREDYRHQRFPLGKLMNELNISSDLNELFNIVLSYEKHDYSYDFINTKTEVIPFNHGLERVALAIYIRESDDKEDVKIHFDYNQNYLNQKEVSNFKDNFFFFIKNIITDYNKSVKELSYLIPSDYDKLVYEFNQTKADYPRDKTVIDLFASQVLLHGDKIALKYNDHSLSYHELNERSNQFAHYLRIQYGIGRESLVGVQLERSADFIIAILGILKAGGAYVPIDPSYPSERIAYMKEDSGCKVVIDPEAILSFKDIQGDYSVLSSEHSRSPEDLAYVIYTSGSTGRPKGVMVEHGGLVNMVLSQIREFGVVSSDVVFFFASVAFDASFSEMMMSLLSGASLFIPDDTAIKDKEKFVQLLGSSKASVITLPPAYSETLSPEDLSGLRVLISAGESGHIEKGLSLSGHLSYFNAYGPTECSVCTSIHRLSVEDGWRKSIPIGRPISNIQMYILSENEILCPIGVVGE</sequence>
<dbReference type="Gene3D" id="3.30.559.30">
    <property type="entry name" value="Nonribosomal peptide synthetase, condensation domain"/>
    <property type="match status" value="1"/>
</dbReference>
<protein>
    <submittedName>
        <fullName evidence="3">AMP-binding protein</fullName>
    </submittedName>
</protein>
<feature type="domain" description="Condensation" evidence="2">
    <location>
        <begin position="2"/>
        <end position="439"/>
    </location>
</feature>
<feature type="non-terminal residue" evidence="3">
    <location>
        <position position="777"/>
    </location>
</feature>
<dbReference type="InterPro" id="IPR042099">
    <property type="entry name" value="ANL_N_sf"/>
</dbReference>
<dbReference type="InterPro" id="IPR020845">
    <property type="entry name" value="AMP-binding_CS"/>
</dbReference>
<feature type="domain" description="AMP-dependent synthetase/ligase" evidence="1">
    <location>
        <begin position="462"/>
        <end position="777"/>
    </location>
</feature>
<dbReference type="EMBL" id="JANZQH010000001">
    <property type="protein sequence ID" value="MCT2406603.1"/>
    <property type="molecule type" value="Genomic_DNA"/>
</dbReference>
<dbReference type="InterPro" id="IPR023213">
    <property type="entry name" value="CAT-like_dom_sf"/>
</dbReference>
<dbReference type="CDD" id="cd05930">
    <property type="entry name" value="A_NRPS"/>
    <property type="match status" value="1"/>
</dbReference>
<name>A0ABT2ID89_9FLAO</name>
<dbReference type="InterPro" id="IPR000873">
    <property type="entry name" value="AMP-dep_synth/lig_dom"/>
</dbReference>
<accession>A0ABT2ID89</accession>
<evidence type="ECO:0000259" key="2">
    <source>
        <dbReference type="Pfam" id="PF00668"/>
    </source>
</evidence>
<reference evidence="3" key="1">
    <citation type="submission" date="2022-08" db="EMBL/GenBank/DDBJ databases">
        <title>Chryseobacterium antibioticum,isolated from the rhizosphere soil of Pyrola in Tibet.</title>
        <authorList>
            <person name="Kan Y."/>
        </authorList>
    </citation>
    <scope>NUCLEOTIDE SEQUENCE</scope>
    <source>
        <strain evidence="3">Pc2-12</strain>
    </source>
</reference>
<dbReference type="PROSITE" id="PS00455">
    <property type="entry name" value="AMP_BINDING"/>
    <property type="match status" value="1"/>
</dbReference>
<dbReference type="SUPFAM" id="SSF52777">
    <property type="entry name" value="CoA-dependent acyltransferases"/>
    <property type="match status" value="2"/>
</dbReference>
<proteinExistence type="predicted"/>
<gene>
    <name evidence="3" type="ORF">NZD88_03415</name>
</gene>
<evidence type="ECO:0000313" key="3">
    <source>
        <dbReference type="EMBL" id="MCT2406603.1"/>
    </source>
</evidence>
<dbReference type="RefSeq" id="WP_259827442.1">
    <property type="nucleotide sequence ID" value="NZ_JANZQH010000001.1"/>
</dbReference>
<dbReference type="InterPro" id="IPR020459">
    <property type="entry name" value="AMP-binding"/>
</dbReference>
<dbReference type="PRINTS" id="PR00154">
    <property type="entry name" value="AMPBINDING"/>
</dbReference>
<keyword evidence="4" id="KW-1185">Reference proteome</keyword>
<dbReference type="Gene3D" id="3.40.50.12780">
    <property type="entry name" value="N-terminal domain of ligase-like"/>
    <property type="match status" value="1"/>
</dbReference>
<dbReference type="Gene3D" id="3.30.559.10">
    <property type="entry name" value="Chloramphenicol acetyltransferase-like domain"/>
    <property type="match status" value="1"/>
</dbReference>
<dbReference type="PANTHER" id="PTHR45527">
    <property type="entry name" value="NONRIBOSOMAL PEPTIDE SYNTHETASE"/>
    <property type="match status" value="1"/>
</dbReference>
<evidence type="ECO:0000313" key="4">
    <source>
        <dbReference type="Proteomes" id="UP001142057"/>
    </source>
</evidence>
<dbReference type="SUPFAM" id="SSF56801">
    <property type="entry name" value="Acetyl-CoA synthetase-like"/>
    <property type="match status" value="1"/>
</dbReference>
<dbReference type="Pfam" id="PF00501">
    <property type="entry name" value="AMP-binding"/>
    <property type="match status" value="1"/>
</dbReference>
<organism evidence="3 4">
    <name type="scientific">Chryseobacterium pyrolae</name>
    <dbReference type="NCBI Taxonomy" id="2987481"/>
    <lineage>
        <taxon>Bacteria</taxon>
        <taxon>Pseudomonadati</taxon>
        <taxon>Bacteroidota</taxon>
        <taxon>Flavobacteriia</taxon>
        <taxon>Flavobacteriales</taxon>
        <taxon>Weeksellaceae</taxon>
        <taxon>Chryseobacterium group</taxon>
        <taxon>Chryseobacterium</taxon>
    </lineage>
</organism>
<dbReference type="PANTHER" id="PTHR45527:SF1">
    <property type="entry name" value="FATTY ACID SYNTHASE"/>
    <property type="match status" value="1"/>
</dbReference>
<comment type="caution">
    <text evidence="3">The sequence shown here is derived from an EMBL/GenBank/DDBJ whole genome shotgun (WGS) entry which is preliminary data.</text>
</comment>
<dbReference type="Proteomes" id="UP001142057">
    <property type="component" value="Unassembled WGS sequence"/>
</dbReference>